<dbReference type="FunFam" id="3.60.20.10:FF:000011">
    <property type="entry name" value="Amidophosphoribosyltransferase"/>
    <property type="match status" value="1"/>
</dbReference>
<comment type="similarity">
    <text evidence="2 9 10">In the C-terminal section; belongs to the purine/pyrimidine phosphoribosyltransferase family.</text>
</comment>
<feature type="binding site" evidence="9 12">
    <location>
        <position position="366"/>
    </location>
    <ligand>
        <name>Mg(2+)</name>
        <dbReference type="ChEBI" id="CHEBI:18420"/>
    </ligand>
</feature>
<feature type="region of interest" description="Disordered" evidence="13">
    <location>
        <begin position="484"/>
        <end position="504"/>
    </location>
</feature>
<evidence type="ECO:0000256" key="5">
    <source>
        <dbReference type="ARBA" id="ARBA00022723"/>
    </source>
</evidence>
<evidence type="ECO:0000256" key="11">
    <source>
        <dbReference type="PIRSR" id="PIRSR000485-1"/>
    </source>
</evidence>
<evidence type="ECO:0000256" key="12">
    <source>
        <dbReference type="PIRSR" id="PIRSR000485-2"/>
    </source>
</evidence>
<name>A0A443Z799_9GAMM</name>
<evidence type="ECO:0000256" key="9">
    <source>
        <dbReference type="HAMAP-Rule" id="MF_01931"/>
    </source>
</evidence>
<accession>A0A443Z799</accession>
<evidence type="ECO:0000259" key="14">
    <source>
        <dbReference type="PROSITE" id="PS51278"/>
    </source>
</evidence>
<dbReference type="AlphaFoldDB" id="A0A443Z799"/>
<feature type="binding site" evidence="9 12">
    <location>
        <position position="303"/>
    </location>
    <ligand>
        <name>Mg(2+)</name>
        <dbReference type="ChEBI" id="CHEBI:18420"/>
    </ligand>
</feature>
<dbReference type="GO" id="GO:0009113">
    <property type="term" value="P:purine nucleobase biosynthetic process"/>
    <property type="evidence" value="ECO:0007669"/>
    <property type="project" value="UniProtKB-UniRule"/>
</dbReference>
<evidence type="ECO:0000313" key="15">
    <source>
        <dbReference type="EMBL" id="RWU12812.1"/>
    </source>
</evidence>
<comment type="cofactor">
    <cofactor evidence="9 12">
        <name>Mg(2+)</name>
        <dbReference type="ChEBI" id="CHEBI:18420"/>
    </cofactor>
    <text evidence="9 12">Binds 1 Mg(2+) ion per subunit.</text>
</comment>
<dbReference type="PIRSF" id="PIRSF000485">
    <property type="entry name" value="Amd_phspho_trans"/>
    <property type="match status" value="1"/>
</dbReference>
<dbReference type="InterPro" id="IPR000836">
    <property type="entry name" value="PRTase_dom"/>
</dbReference>
<evidence type="ECO:0000256" key="1">
    <source>
        <dbReference type="ARBA" id="ARBA00005209"/>
    </source>
</evidence>
<dbReference type="CDD" id="cd00715">
    <property type="entry name" value="GPATase_N"/>
    <property type="match status" value="1"/>
</dbReference>
<sequence>MCGIVGIVGKDPVNQALYDGLTMLQHRGQDAAGIMTVDNGTLRLRKANGLVRDVFQTRHMHRLQGRVGIGHVRYPTAGSSSSAEAQPFYVNSPFGIAMAHNGNLTNASELQEQLFAKARRHINTTSDSEILLNIFAHELYQQESLHLTPDDVFATVSRVHRQIRGAYAVVAMIIGHGVVAFRDPWGIRPLVLGMRETPKGNEYIVASESVAVDGTGFKYVRDVEPGEAIYISEDGELYSRQCADNPQHCPCIFEYVYFARPDSFIDKISVYASRVNMGRKLGEKVKRDYADLDIDVVIPIPETSCDIALEMANVLELPYRQGFVKNRYIGRTFIMPGQTQRRKSVRRKLNAISAEFRGKNVLLVDDSIVRGTTSEQIIEMAREAGAKKVYFASAAPEIRFPNVYGIDMPSANELIGHGREAAEINDLIKADGLIYQELDDLIAAVQQENKEIKRFETSVFNGEYITGDINQSYLDRLDAARNDVARHGGDSSEDANLEVHNEDE</sequence>
<dbReference type="PANTHER" id="PTHR11907">
    <property type="entry name" value="AMIDOPHOSPHORIBOSYLTRANSFERASE"/>
    <property type="match status" value="1"/>
</dbReference>
<comment type="caution">
    <text evidence="9">Lacks conserved residue(s) required for the propagation of feature annotation.</text>
</comment>
<dbReference type="GO" id="GO:0000287">
    <property type="term" value="F:magnesium ion binding"/>
    <property type="evidence" value="ECO:0007669"/>
    <property type="project" value="UniProtKB-UniRule"/>
</dbReference>
<dbReference type="SUPFAM" id="SSF53271">
    <property type="entry name" value="PRTase-like"/>
    <property type="match status" value="1"/>
</dbReference>
<keyword evidence="7 9" id="KW-0460">Magnesium</keyword>
<dbReference type="GO" id="GO:0006189">
    <property type="term" value="P:'de novo' IMP biosynthetic process"/>
    <property type="evidence" value="ECO:0007669"/>
    <property type="project" value="UniProtKB-UniRule"/>
</dbReference>
<protein>
    <recommendedName>
        <fullName evidence="9">Amidophosphoribosyltransferase</fullName>
        <shortName evidence="9">ATase</shortName>
        <ecNumber evidence="9">2.4.2.14</ecNumber>
    </recommendedName>
    <alternativeName>
        <fullName evidence="9">Glutamine phosphoribosylpyrophosphate amidotransferase</fullName>
        <shortName evidence="9">GPATase</shortName>
    </alternativeName>
</protein>
<dbReference type="InterPro" id="IPR005854">
    <property type="entry name" value="PurF"/>
</dbReference>
<evidence type="ECO:0000256" key="10">
    <source>
        <dbReference type="PIRNR" id="PIRNR000485"/>
    </source>
</evidence>
<comment type="caution">
    <text evidence="15">The sequence shown here is derived from an EMBL/GenBank/DDBJ whole genome shotgun (WGS) entry which is preliminary data.</text>
</comment>
<dbReference type="UniPathway" id="UPA00074">
    <property type="reaction ID" value="UER00124"/>
</dbReference>
<keyword evidence="16" id="KW-1185">Reference proteome</keyword>
<dbReference type="InterPro" id="IPR029057">
    <property type="entry name" value="PRTase-like"/>
</dbReference>
<feature type="active site" description="Nucleophile" evidence="9 11">
    <location>
        <position position="2"/>
    </location>
</feature>
<keyword evidence="3 9" id="KW-0328">Glycosyltransferase</keyword>
<evidence type="ECO:0000256" key="13">
    <source>
        <dbReference type="SAM" id="MobiDB-lite"/>
    </source>
</evidence>
<dbReference type="PROSITE" id="PS51278">
    <property type="entry name" value="GATASE_TYPE_2"/>
    <property type="match status" value="1"/>
</dbReference>
<dbReference type="InterPro" id="IPR017932">
    <property type="entry name" value="GATase_2_dom"/>
</dbReference>
<dbReference type="CDD" id="cd06223">
    <property type="entry name" value="PRTases_typeI"/>
    <property type="match status" value="1"/>
</dbReference>
<dbReference type="HAMAP" id="MF_01931">
    <property type="entry name" value="PurF"/>
    <property type="match status" value="1"/>
</dbReference>
<dbReference type="EC" id="2.4.2.14" evidence="9"/>
<organism evidence="15 16">
    <name type="scientific">Pseudidiomarina gelatinasegens</name>
    <dbReference type="NCBI Taxonomy" id="2487740"/>
    <lineage>
        <taxon>Bacteria</taxon>
        <taxon>Pseudomonadati</taxon>
        <taxon>Pseudomonadota</taxon>
        <taxon>Gammaproteobacteria</taxon>
        <taxon>Alteromonadales</taxon>
        <taxon>Idiomarinaceae</taxon>
        <taxon>Pseudidiomarina</taxon>
    </lineage>
</organism>
<dbReference type="Pfam" id="PF13522">
    <property type="entry name" value="GATase_6"/>
    <property type="match status" value="1"/>
</dbReference>
<reference evidence="15 16" key="1">
    <citation type="submission" date="2018-12" db="EMBL/GenBank/DDBJ databases">
        <authorList>
            <person name="Li A."/>
            <person name="Zhang M."/>
            <person name="Zhu H."/>
        </authorList>
    </citation>
    <scope>NUCLEOTIDE SEQUENCE [LARGE SCALE GENOMIC DNA]</scope>
    <source>
        <strain evidence="15 16">R04H25</strain>
    </source>
</reference>
<dbReference type="Pfam" id="PF00156">
    <property type="entry name" value="Pribosyltran"/>
    <property type="match status" value="1"/>
</dbReference>
<feature type="binding site" evidence="9 12">
    <location>
        <position position="365"/>
    </location>
    <ligand>
        <name>Mg(2+)</name>
        <dbReference type="ChEBI" id="CHEBI:18420"/>
    </ligand>
</feature>
<dbReference type="InterPro" id="IPR035584">
    <property type="entry name" value="PurF_N"/>
</dbReference>
<evidence type="ECO:0000313" key="16">
    <source>
        <dbReference type="Proteomes" id="UP000288789"/>
    </source>
</evidence>
<dbReference type="SUPFAM" id="SSF56235">
    <property type="entry name" value="N-terminal nucleophile aminohydrolases (Ntn hydrolases)"/>
    <property type="match status" value="1"/>
</dbReference>
<evidence type="ECO:0000256" key="6">
    <source>
        <dbReference type="ARBA" id="ARBA00022755"/>
    </source>
</evidence>
<keyword evidence="8 9" id="KW-0315">Glutamine amidotransferase</keyword>
<feature type="domain" description="Glutamine amidotransferase type-2" evidence="14">
    <location>
        <begin position="2"/>
        <end position="234"/>
    </location>
</feature>
<evidence type="ECO:0000256" key="2">
    <source>
        <dbReference type="ARBA" id="ARBA00010138"/>
    </source>
</evidence>
<keyword evidence="6 9" id="KW-0658">Purine biosynthesis</keyword>
<dbReference type="NCBIfam" id="TIGR01134">
    <property type="entry name" value="purF"/>
    <property type="match status" value="1"/>
</dbReference>
<dbReference type="GO" id="GO:0004044">
    <property type="term" value="F:amidophosphoribosyltransferase activity"/>
    <property type="evidence" value="ECO:0007669"/>
    <property type="project" value="UniProtKB-UniRule"/>
</dbReference>
<gene>
    <name evidence="9" type="primary">purF</name>
    <name evidence="15" type="ORF">EGC76_00905</name>
</gene>
<evidence type="ECO:0000256" key="3">
    <source>
        <dbReference type="ARBA" id="ARBA00022676"/>
    </source>
</evidence>
<keyword evidence="4 9" id="KW-0808">Transferase</keyword>
<comment type="pathway">
    <text evidence="1 9 10">Purine metabolism; IMP biosynthesis via de novo pathway; N(1)-(5-phospho-D-ribosyl)glycinamide from 5-phospho-alpha-D-ribose 1-diphosphate: step 1/2.</text>
</comment>
<keyword evidence="5 9" id="KW-0479">Metal-binding</keyword>
<comment type="function">
    <text evidence="9">Catalyzes the formation of phosphoribosylamine from phosphoribosylpyrophosphate (PRPP) and glutamine.</text>
</comment>
<evidence type="ECO:0000256" key="4">
    <source>
        <dbReference type="ARBA" id="ARBA00022679"/>
    </source>
</evidence>
<dbReference type="Proteomes" id="UP000288789">
    <property type="component" value="Unassembled WGS sequence"/>
</dbReference>
<dbReference type="InterPro" id="IPR029055">
    <property type="entry name" value="Ntn_hydrolases_N"/>
</dbReference>
<dbReference type="Gene3D" id="3.40.50.2020">
    <property type="match status" value="1"/>
</dbReference>
<evidence type="ECO:0000256" key="8">
    <source>
        <dbReference type="ARBA" id="ARBA00022962"/>
    </source>
</evidence>
<proteinExistence type="inferred from homology"/>
<dbReference type="Gene3D" id="3.60.20.10">
    <property type="entry name" value="Glutamine Phosphoribosylpyrophosphate, subunit 1, domain 1"/>
    <property type="match status" value="1"/>
</dbReference>
<dbReference type="OrthoDB" id="9801213at2"/>
<evidence type="ECO:0000256" key="7">
    <source>
        <dbReference type="ARBA" id="ARBA00022842"/>
    </source>
</evidence>
<dbReference type="EMBL" id="RSFE01000001">
    <property type="protein sequence ID" value="RWU12812.1"/>
    <property type="molecule type" value="Genomic_DNA"/>
</dbReference>
<comment type="catalytic activity">
    <reaction evidence="9 10">
        <text>5-phospho-beta-D-ribosylamine + L-glutamate + diphosphate = 5-phospho-alpha-D-ribose 1-diphosphate + L-glutamine + H2O</text>
        <dbReference type="Rhea" id="RHEA:14905"/>
        <dbReference type="ChEBI" id="CHEBI:15377"/>
        <dbReference type="ChEBI" id="CHEBI:29985"/>
        <dbReference type="ChEBI" id="CHEBI:33019"/>
        <dbReference type="ChEBI" id="CHEBI:58017"/>
        <dbReference type="ChEBI" id="CHEBI:58359"/>
        <dbReference type="ChEBI" id="CHEBI:58681"/>
        <dbReference type="EC" id="2.4.2.14"/>
    </reaction>
</comment>
<dbReference type="RefSeq" id="WP_128351140.1">
    <property type="nucleotide sequence ID" value="NZ_CAXBCQ010000039.1"/>
</dbReference>